<evidence type="ECO:0000313" key="1">
    <source>
        <dbReference type="EMBL" id="MFC0410343.1"/>
    </source>
</evidence>
<evidence type="ECO:0000313" key="2">
    <source>
        <dbReference type="Proteomes" id="UP001589865"/>
    </source>
</evidence>
<proteinExistence type="predicted"/>
<dbReference type="PANTHER" id="PTHR12526">
    <property type="entry name" value="GLYCOSYLTRANSFERASE"/>
    <property type="match status" value="1"/>
</dbReference>
<dbReference type="Pfam" id="PF13692">
    <property type="entry name" value="Glyco_trans_1_4"/>
    <property type="match status" value="1"/>
</dbReference>
<protein>
    <submittedName>
        <fullName evidence="1">Glycosyltransferase</fullName>
        <ecNumber evidence="1">2.4.-.-</ecNumber>
    </submittedName>
</protein>
<dbReference type="Proteomes" id="UP001589865">
    <property type="component" value="Unassembled WGS sequence"/>
</dbReference>
<dbReference type="EC" id="2.4.-.-" evidence="1"/>
<dbReference type="RefSeq" id="WP_377046092.1">
    <property type="nucleotide sequence ID" value="NZ_JBHLUN010000014.1"/>
</dbReference>
<reference evidence="1 2" key="1">
    <citation type="submission" date="2024-09" db="EMBL/GenBank/DDBJ databases">
        <authorList>
            <person name="Sun Q."/>
            <person name="Mori K."/>
        </authorList>
    </citation>
    <scope>NUCLEOTIDE SEQUENCE [LARGE SCALE GENOMIC DNA]</scope>
    <source>
        <strain evidence="1 2">TBRC 5777</strain>
    </source>
</reference>
<dbReference type="Gene3D" id="3.40.50.2000">
    <property type="entry name" value="Glycogen Phosphorylase B"/>
    <property type="match status" value="1"/>
</dbReference>
<name>A0ABV6JXD0_9PROT</name>
<gene>
    <name evidence="1" type="ORF">ACFFGY_18975</name>
</gene>
<accession>A0ABV6JXD0</accession>
<dbReference type="SUPFAM" id="SSF53756">
    <property type="entry name" value="UDP-Glycosyltransferase/glycogen phosphorylase"/>
    <property type="match status" value="1"/>
</dbReference>
<keyword evidence="1" id="KW-0328">Glycosyltransferase</keyword>
<keyword evidence="2" id="KW-1185">Reference proteome</keyword>
<dbReference type="GO" id="GO:0016757">
    <property type="term" value="F:glycosyltransferase activity"/>
    <property type="evidence" value="ECO:0007669"/>
    <property type="project" value="UniProtKB-KW"/>
</dbReference>
<dbReference type="PANTHER" id="PTHR12526:SF630">
    <property type="entry name" value="GLYCOSYLTRANSFERASE"/>
    <property type="match status" value="1"/>
</dbReference>
<comment type="caution">
    <text evidence="1">The sequence shown here is derived from an EMBL/GenBank/DDBJ whole genome shotgun (WGS) entry which is preliminary data.</text>
</comment>
<organism evidence="1 2">
    <name type="scientific">Roseomonas elaeocarpi</name>
    <dbReference type="NCBI Taxonomy" id="907779"/>
    <lineage>
        <taxon>Bacteria</taxon>
        <taxon>Pseudomonadati</taxon>
        <taxon>Pseudomonadota</taxon>
        <taxon>Alphaproteobacteria</taxon>
        <taxon>Acetobacterales</taxon>
        <taxon>Roseomonadaceae</taxon>
        <taxon>Roseomonas</taxon>
    </lineage>
</organism>
<keyword evidence="1" id="KW-0808">Transferase</keyword>
<dbReference type="EMBL" id="JBHLUN010000014">
    <property type="protein sequence ID" value="MFC0410343.1"/>
    <property type="molecule type" value="Genomic_DNA"/>
</dbReference>
<sequence length="378" mass="42490">MSHRSAPGDKPLLLCFSHLRWGFVTQRPQHLLRRAAAQYHVVYWEEPLLDDHVEPRLDQFPQGDSDVTVVVPKLPHGMDEAAFEATQRQLLKDFLGGEQPAVTWFYTPMALGFADEVQGRITVYDCMDELSGFLGAPPTLLPREAELFRRADLVFTGGRSLYEAKRERHRSVHCFPSSIDTAHFSRARAEQPMPPDQAPIPRPQLGFFGVVDERMNLDLLRQVAALRPDWHFVMIGPVVKIDPETLPRPHNIHWLGGKHYNELPAYLAGWDAGFMPFALNEATRFISPTKTPEYLAAGVPPVSTPITDVVRPWGEDGLVEIAGSAEEAAAALDRAAAHRRDPAWLARVDETLRHQSWDKTWAEMQSLIQQAAAQQGHA</sequence>